<keyword evidence="8" id="KW-1185">Reference proteome</keyword>
<sequence>MPLPRFTRLPANEQRRILDVAQRIFAEDGVETASYNQIIAAAGISKSSAYNYFDGREDLLYTALDDVAARLAEVLGTWREVADDAEFWSQLKTIEQRLRAHIETHPADLALIDPAFLLREQGAFMSWIADFVANGIAIGIITVETDRNLLVAATAAVLRAVDGWGAAEMKAGRTPDPDQAWILLRNLWGTPPVRPNRTGPTARVAGDHRRLGHRD</sequence>
<dbReference type="PANTHER" id="PTHR30055">
    <property type="entry name" value="HTH-TYPE TRANSCRIPTIONAL REGULATOR RUTR"/>
    <property type="match status" value="1"/>
</dbReference>
<dbReference type="GO" id="GO:0000976">
    <property type="term" value="F:transcription cis-regulatory region binding"/>
    <property type="evidence" value="ECO:0007669"/>
    <property type="project" value="TreeGrafter"/>
</dbReference>
<dbReference type="RefSeq" id="WP_141808117.1">
    <property type="nucleotide sequence ID" value="NZ_VFPG01000001.1"/>
</dbReference>
<dbReference type="PRINTS" id="PR00455">
    <property type="entry name" value="HTHTETR"/>
</dbReference>
<reference evidence="7 8" key="1">
    <citation type="submission" date="2019-06" db="EMBL/GenBank/DDBJ databases">
        <title>Sequencing the genomes of 1000 actinobacteria strains.</title>
        <authorList>
            <person name="Klenk H.-P."/>
        </authorList>
    </citation>
    <scope>NUCLEOTIDE SEQUENCE [LARGE SCALE GENOMIC DNA]</scope>
    <source>
        <strain evidence="7 8">DSM 103495</strain>
    </source>
</reference>
<gene>
    <name evidence="7" type="ORF">FB390_1306</name>
</gene>
<dbReference type="Pfam" id="PF00440">
    <property type="entry name" value="TetR_N"/>
    <property type="match status" value="1"/>
</dbReference>
<dbReference type="EMBL" id="VFPG01000001">
    <property type="protein sequence ID" value="TQM29697.1"/>
    <property type="molecule type" value="Genomic_DNA"/>
</dbReference>
<keyword evidence="1" id="KW-0805">Transcription regulation</keyword>
<evidence type="ECO:0000259" key="6">
    <source>
        <dbReference type="PROSITE" id="PS50977"/>
    </source>
</evidence>
<dbReference type="PROSITE" id="PS50977">
    <property type="entry name" value="HTH_TETR_2"/>
    <property type="match status" value="1"/>
</dbReference>
<accession>A0A543F788</accession>
<dbReference type="Gene3D" id="1.10.357.10">
    <property type="entry name" value="Tetracycline Repressor, domain 2"/>
    <property type="match status" value="1"/>
</dbReference>
<comment type="caution">
    <text evidence="7">The sequence shown here is derived from an EMBL/GenBank/DDBJ whole genome shotgun (WGS) entry which is preliminary data.</text>
</comment>
<dbReference type="AlphaFoldDB" id="A0A543F788"/>
<feature type="compositionally biased region" description="Basic and acidic residues" evidence="5">
    <location>
        <begin position="205"/>
        <end position="215"/>
    </location>
</feature>
<name>A0A543F788_9NOCA</name>
<evidence type="ECO:0000256" key="3">
    <source>
        <dbReference type="ARBA" id="ARBA00023163"/>
    </source>
</evidence>
<dbReference type="InterPro" id="IPR050109">
    <property type="entry name" value="HTH-type_TetR-like_transc_reg"/>
</dbReference>
<keyword evidence="2 4" id="KW-0238">DNA-binding</keyword>
<evidence type="ECO:0000256" key="1">
    <source>
        <dbReference type="ARBA" id="ARBA00023015"/>
    </source>
</evidence>
<dbReference type="InterPro" id="IPR009057">
    <property type="entry name" value="Homeodomain-like_sf"/>
</dbReference>
<evidence type="ECO:0000256" key="4">
    <source>
        <dbReference type="PROSITE-ProRule" id="PRU00335"/>
    </source>
</evidence>
<evidence type="ECO:0000256" key="2">
    <source>
        <dbReference type="ARBA" id="ARBA00023125"/>
    </source>
</evidence>
<dbReference type="InterPro" id="IPR001647">
    <property type="entry name" value="HTH_TetR"/>
</dbReference>
<feature type="DNA-binding region" description="H-T-H motif" evidence="4">
    <location>
        <begin position="34"/>
        <end position="53"/>
    </location>
</feature>
<dbReference type="SUPFAM" id="SSF46689">
    <property type="entry name" value="Homeodomain-like"/>
    <property type="match status" value="1"/>
</dbReference>
<dbReference type="PANTHER" id="PTHR30055:SF240">
    <property type="entry name" value="HTH-TYPE TRANSCRIPTIONAL REGULATOR ACRR"/>
    <property type="match status" value="1"/>
</dbReference>
<evidence type="ECO:0000313" key="8">
    <source>
        <dbReference type="Proteomes" id="UP000316331"/>
    </source>
</evidence>
<evidence type="ECO:0000313" key="7">
    <source>
        <dbReference type="EMBL" id="TQM29697.1"/>
    </source>
</evidence>
<proteinExistence type="predicted"/>
<dbReference type="OrthoDB" id="9812484at2"/>
<keyword evidence="3" id="KW-0804">Transcription</keyword>
<dbReference type="Proteomes" id="UP000316331">
    <property type="component" value="Unassembled WGS sequence"/>
</dbReference>
<organism evidence="7 8">
    <name type="scientific">Nocardia bhagyanarayanae</name>
    <dbReference type="NCBI Taxonomy" id="1215925"/>
    <lineage>
        <taxon>Bacteria</taxon>
        <taxon>Bacillati</taxon>
        <taxon>Actinomycetota</taxon>
        <taxon>Actinomycetes</taxon>
        <taxon>Mycobacteriales</taxon>
        <taxon>Nocardiaceae</taxon>
        <taxon>Nocardia</taxon>
    </lineage>
</organism>
<evidence type="ECO:0000256" key="5">
    <source>
        <dbReference type="SAM" id="MobiDB-lite"/>
    </source>
</evidence>
<dbReference type="GO" id="GO:0003700">
    <property type="term" value="F:DNA-binding transcription factor activity"/>
    <property type="evidence" value="ECO:0007669"/>
    <property type="project" value="TreeGrafter"/>
</dbReference>
<protein>
    <submittedName>
        <fullName evidence="7">TetR family transcriptional regulator</fullName>
    </submittedName>
</protein>
<feature type="region of interest" description="Disordered" evidence="5">
    <location>
        <begin position="194"/>
        <end position="215"/>
    </location>
</feature>
<feature type="domain" description="HTH tetR-type" evidence="6">
    <location>
        <begin position="11"/>
        <end position="71"/>
    </location>
</feature>